<keyword evidence="1" id="KW-0489">Methyltransferase</keyword>
<dbReference type="GO" id="GO:0032259">
    <property type="term" value="P:methylation"/>
    <property type="evidence" value="ECO:0007669"/>
    <property type="project" value="UniProtKB-KW"/>
</dbReference>
<accession>A0A7G7GFI8</accession>
<dbReference type="GO" id="GO:0008168">
    <property type="term" value="F:methyltransferase activity"/>
    <property type="evidence" value="ECO:0007669"/>
    <property type="project" value="UniProtKB-KW"/>
</dbReference>
<keyword evidence="1" id="KW-0808">Transferase</keyword>
<name>A0A7G7GFI8_9BACT</name>
<proteinExistence type="predicted"/>
<evidence type="ECO:0000313" key="1">
    <source>
        <dbReference type="EMBL" id="QNF35922.1"/>
    </source>
</evidence>
<organism evidence="1 2">
    <name type="scientific">Adhaeribacter swui</name>
    <dbReference type="NCBI Taxonomy" id="2086471"/>
    <lineage>
        <taxon>Bacteria</taxon>
        <taxon>Pseudomonadati</taxon>
        <taxon>Bacteroidota</taxon>
        <taxon>Cytophagia</taxon>
        <taxon>Cytophagales</taxon>
        <taxon>Hymenobacteraceae</taxon>
        <taxon>Adhaeribacter</taxon>
    </lineage>
</organism>
<sequence>MFALRQVFLYLQHSLKSTRLHGIHSPFVFSLHNQVIRHKGNFYSFSEIEDLRKQLKVCRDIIQVQDFGAGSRVTNKLTKTIRHIVLNAATPPDLAQLLFRLVNFQNAAVILELGTSLGLTTAYLASANTKATVYSLEGCPTTAQQASENLKNLKINNVNVITGNFEDTLPALLPNLPCVDFVLFDGNHRLAPTLRYFDWCRAKATEASVFVFDDINWSPEMQQAWRQICAHPAVTISVDLFHLGLVFFRKNQPKQHFNIRF</sequence>
<dbReference type="Pfam" id="PF13578">
    <property type="entry name" value="Methyltransf_24"/>
    <property type="match status" value="1"/>
</dbReference>
<dbReference type="SUPFAM" id="SSF53335">
    <property type="entry name" value="S-adenosyl-L-methionine-dependent methyltransferases"/>
    <property type="match status" value="1"/>
</dbReference>
<dbReference type="EMBL" id="CP055156">
    <property type="protein sequence ID" value="QNF35922.1"/>
    <property type="molecule type" value="Genomic_DNA"/>
</dbReference>
<keyword evidence="2" id="KW-1185">Reference proteome</keyword>
<dbReference type="KEGG" id="aswu:HUW51_21525"/>
<gene>
    <name evidence="1" type="ORF">HUW51_21525</name>
</gene>
<dbReference type="AlphaFoldDB" id="A0A7G7GFI8"/>
<dbReference type="InterPro" id="IPR029063">
    <property type="entry name" value="SAM-dependent_MTases_sf"/>
</dbReference>
<dbReference type="Proteomes" id="UP000515237">
    <property type="component" value="Chromosome"/>
</dbReference>
<reference evidence="1 2" key="1">
    <citation type="journal article" date="2018" name="Int. J. Syst. Evol. Microbiol.">
        <title>Adhaeribacter swui sp. nov., isolated from wet mud.</title>
        <authorList>
            <person name="Kim D.U."/>
            <person name="Kim K.W."/>
            <person name="Kang M.S."/>
            <person name="Kim J.Y."/>
            <person name="Jang J.H."/>
            <person name="Kim M.K."/>
        </authorList>
    </citation>
    <scope>NUCLEOTIDE SEQUENCE [LARGE SCALE GENOMIC DNA]</scope>
    <source>
        <strain evidence="1 2">KCTC 52873</strain>
    </source>
</reference>
<dbReference type="CDD" id="cd02440">
    <property type="entry name" value="AdoMet_MTases"/>
    <property type="match status" value="1"/>
</dbReference>
<dbReference type="Gene3D" id="3.40.50.150">
    <property type="entry name" value="Vaccinia Virus protein VP39"/>
    <property type="match status" value="1"/>
</dbReference>
<protein>
    <submittedName>
        <fullName evidence="1">Class I SAM-dependent methyltransferase</fullName>
    </submittedName>
</protein>
<evidence type="ECO:0000313" key="2">
    <source>
        <dbReference type="Proteomes" id="UP000515237"/>
    </source>
</evidence>